<reference evidence="2 3" key="1">
    <citation type="submission" date="2020-08" db="EMBL/GenBank/DDBJ databases">
        <title>Genome public.</title>
        <authorList>
            <person name="Liu C."/>
            <person name="Sun Q."/>
        </authorList>
    </citation>
    <scope>NUCLEOTIDE SEQUENCE [LARGE SCALE GENOMIC DNA]</scope>
    <source>
        <strain evidence="2 3">NSJ-13</strain>
    </source>
</reference>
<feature type="transmembrane region" description="Helical" evidence="1">
    <location>
        <begin position="12"/>
        <end position="31"/>
    </location>
</feature>
<keyword evidence="1" id="KW-0472">Membrane</keyword>
<dbReference type="InterPro" id="IPR010001">
    <property type="entry name" value="BofA"/>
</dbReference>
<keyword evidence="3" id="KW-1185">Reference proteome</keyword>
<sequence>MLRKLASFFVTFFIRALVGGTLIFFINHYVLPDQTSLNVGINAASLVTSGALGVPGVCLLYSILIFQNL</sequence>
<comment type="caution">
    <text evidence="2">The sequence shown here is derived from an EMBL/GenBank/DDBJ whole genome shotgun (WGS) entry which is preliminary data.</text>
</comment>
<dbReference type="EMBL" id="JACOPE010000001">
    <property type="protein sequence ID" value="MBC5684750.1"/>
    <property type="molecule type" value="Genomic_DNA"/>
</dbReference>
<evidence type="ECO:0000313" key="2">
    <source>
        <dbReference type="EMBL" id="MBC5684750.1"/>
    </source>
</evidence>
<name>A0ABR7GBD6_9FIRM</name>
<proteinExistence type="predicted"/>
<protein>
    <submittedName>
        <fullName evidence="2">Pro-sigmaK processing inhibitor BofA family protein</fullName>
    </submittedName>
</protein>
<dbReference type="Proteomes" id="UP000631576">
    <property type="component" value="Unassembled WGS sequence"/>
</dbReference>
<keyword evidence="1" id="KW-1133">Transmembrane helix</keyword>
<feature type="transmembrane region" description="Helical" evidence="1">
    <location>
        <begin position="43"/>
        <end position="66"/>
    </location>
</feature>
<dbReference type="RefSeq" id="WP_118724008.1">
    <property type="nucleotide sequence ID" value="NZ_JACOPE010000001.1"/>
</dbReference>
<evidence type="ECO:0000313" key="3">
    <source>
        <dbReference type="Proteomes" id="UP000631576"/>
    </source>
</evidence>
<evidence type="ECO:0000256" key="1">
    <source>
        <dbReference type="SAM" id="Phobius"/>
    </source>
</evidence>
<gene>
    <name evidence="2" type="ORF">H8S40_14610</name>
</gene>
<dbReference type="Pfam" id="PF07441">
    <property type="entry name" value="BofA"/>
    <property type="match status" value="1"/>
</dbReference>
<keyword evidence="1" id="KW-0812">Transmembrane</keyword>
<accession>A0ABR7GBD6</accession>
<organism evidence="2 3">
    <name type="scientific">Ruminococcus hominis</name>
    <dbReference type="NCBI Taxonomy" id="2763065"/>
    <lineage>
        <taxon>Bacteria</taxon>
        <taxon>Bacillati</taxon>
        <taxon>Bacillota</taxon>
        <taxon>Clostridia</taxon>
        <taxon>Eubacteriales</taxon>
        <taxon>Oscillospiraceae</taxon>
        <taxon>Ruminococcus</taxon>
    </lineage>
</organism>